<evidence type="ECO:0000256" key="9">
    <source>
        <dbReference type="PROSITE-ProRule" id="PRU00464"/>
    </source>
</evidence>
<evidence type="ECO:0000256" key="1">
    <source>
        <dbReference type="ARBA" id="ARBA00022741"/>
    </source>
</evidence>
<dbReference type="InterPro" id="IPR036265">
    <property type="entry name" value="HIT-like_sf"/>
</dbReference>
<keyword evidence="2" id="KW-0378">Hydrolase</keyword>
<feature type="active site" description="Tele-AMP-histidine intermediate" evidence="7">
    <location>
        <position position="156"/>
    </location>
</feature>
<organism evidence="11 12">
    <name type="scientific">Caerostris darwini</name>
    <dbReference type="NCBI Taxonomy" id="1538125"/>
    <lineage>
        <taxon>Eukaryota</taxon>
        <taxon>Metazoa</taxon>
        <taxon>Ecdysozoa</taxon>
        <taxon>Arthropoda</taxon>
        <taxon>Chelicerata</taxon>
        <taxon>Arachnida</taxon>
        <taxon>Araneae</taxon>
        <taxon>Araneomorphae</taxon>
        <taxon>Entelegynae</taxon>
        <taxon>Araneoidea</taxon>
        <taxon>Araneidae</taxon>
        <taxon>Caerostris</taxon>
    </lineage>
</organism>
<dbReference type="Proteomes" id="UP001054837">
    <property type="component" value="Unassembled WGS sequence"/>
</dbReference>
<dbReference type="SUPFAM" id="SSF54197">
    <property type="entry name" value="HIT-like"/>
    <property type="match status" value="1"/>
</dbReference>
<evidence type="ECO:0000313" key="11">
    <source>
        <dbReference type="EMBL" id="GIY66881.1"/>
    </source>
</evidence>
<sequence>MCRSIILWSKAHRFLHDQQNLNRTFSSYSDLHSFVQPIYSNFDVNLHKKKFYPKMTDVKKDEKCLFCCIKDKSTEIIFEDEEYLAFRDIKPATSHHYLIIPKSHMTNTSSLLPSDIPIVKRLVEIGEIILKNNSASISDARFGFHVPPFNSIRHLHLHAISCVNEMGFISRLIFKPDSYWFITASTLIEKLENSNENEKGN</sequence>
<dbReference type="InterPro" id="IPR001310">
    <property type="entry name" value="Histidine_triad_HIT"/>
</dbReference>
<feature type="short sequence motif" description="Histidine triad motif" evidence="8 9">
    <location>
        <begin position="154"/>
        <end position="158"/>
    </location>
</feature>
<dbReference type="AlphaFoldDB" id="A0AAV4V9U3"/>
<comment type="similarity">
    <text evidence="4">Belongs to the HINT family.</text>
</comment>
<evidence type="ECO:0000256" key="8">
    <source>
        <dbReference type="PIRSR" id="PIRSR601310-3"/>
    </source>
</evidence>
<evidence type="ECO:0000256" key="7">
    <source>
        <dbReference type="PIRSR" id="PIRSR601310-1"/>
    </source>
</evidence>
<dbReference type="PANTHER" id="PTHR12486">
    <property type="entry name" value="APRATAXIN-RELATED"/>
    <property type="match status" value="1"/>
</dbReference>
<name>A0AAV4V9U3_9ARAC</name>
<keyword evidence="12" id="KW-1185">Reference proteome</keyword>
<protein>
    <recommendedName>
        <fullName evidence="5">Adenosine 5'-monophosphoramidase HINT3</fullName>
    </recommendedName>
    <alternativeName>
        <fullName evidence="6">Histidine triad nucleotide-binding protein 3</fullName>
    </alternativeName>
</protein>
<proteinExistence type="inferred from homology"/>
<keyword evidence="1" id="KW-0547">Nucleotide-binding</keyword>
<evidence type="ECO:0000256" key="2">
    <source>
        <dbReference type="ARBA" id="ARBA00022801"/>
    </source>
</evidence>
<dbReference type="Pfam" id="PF11969">
    <property type="entry name" value="DcpS_C"/>
    <property type="match status" value="1"/>
</dbReference>
<dbReference type="GO" id="GO:0000166">
    <property type="term" value="F:nucleotide binding"/>
    <property type="evidence" value="ECO:0007669"/>
    <property type="project" value="UniProtKB-KW"/>
</dbReference>
<gene>
    <name evidence="11" type="primary">HINT3</name>
    <name evidence="11" type="ORF">CDAR_476651</name>
</gene>
<dbReference type="EMBL" id="BPLQ01012654">
    <property type="protein sequence ID" value="GIY66881.1"/>
    <property type="molecule type" value="Genomic_DNA"/>
</dbReference>
<comment type="caution">
    <text evidence="11">The sequence shown here is derived from an EMBL/GenBank/DDBJ whole genome shotgun (WGS) entry which is preliminary data.</text>
</comment>
<evidence type="ECO:0000313" key="12">
    <source>
        <dbReference type="Proteomes" id="UP001054837"/>
    </source>
</evidence>
<evidence type="ECO:0000256" key="4">
    <source>
        <dbReference type="ARBA" id="ARBA00025764"/>
    </source>
</evidence>
<dbReference type="GO" id="GO:0016787">
    <property type="term" value="F:hydrolase activity"/>
    <property type="evidence" value="ECO:0007669"/>
    <property type="project" value="UniProtKB-KW"/>
</dbReference>
<evidence type="ECO:0000256" key="6">
    <source>
        <dbReference type="ARBA" id="ARBA00042361"/>
    </source>
</evidence>
<comment type="catalytic activity">
    <reaction evidence="3">
        <text>adenosine 5'-phosphoramidate + H2O = NH4(+) + AMP</text>
        <dbReference type="Rhea" id="RHEA:67916"/>
        <dbReference type="ChEBI" id="CHEBI:15377"/>
        <dbReference type="ChEBI" id="CHEBI:28938"/>
        <dbReference type="ChEBI" id="CHEBI:57890"/>
        <dbReference type="ChEBI" id="CHEBI:456215"/>
    </reaction>
</comment>
<accession>A0AAV4V9U3</accession>
<dbReference type="InterPro" id="IPR011146">
    <property type="entry name" value="HIT-like"/>
</dbReference>
<dbReference type="Gene3D" id="3.30.428.10">
    <property type="entry name" value="HIT-like"/>
    <property type="match status" value="1"/>
</dbReference>
<evidence type="ECO:0000256" key="5">
    <source>
        <dbReference type="ARBA" id="ARBA00039802"/>
    </source>
</evidence>
<dbReference type="PROSITE" id="PS51084">
    <property type="entry name" value="HIT_2"/>
    <property type="match status" value="1"/>
</dbReference>
<feature type="domain" description="HIT" evidence="10">
    <location>
        <begin position="65"/>
        <end position="171"/>
    </location>
</feature>
<evidence type="ECO:0000256" key="3">
    <source>
        <dbReference type="ARBA" id="ARBA00024472"/>
    </source>
</evidence>
<evidence type="ECO:0000259" key="10">
    <source>
        <dbReference type="PROSITE" id="PS51084"/>
    </source>
</evidence>
<reference evidence="11 12" key="1">
    <citation type="submission" date="2021-06" db="EMBL/GenBank/DDBJ databases">
        <title>Caerostris darwini draft genome.</title>
        <authorList>
            <person name="Kono N."/>
            <person name="Arakawa K."/>
        </authorList>
    </citation>
    <scope>NUCLEOTIDE SEQUENCE [LARGE SCALE GENOMIC DNA]</scope>
</reference>
<dbReference type="PRINTS" id="PR00332">
    <property type="entry name" value="HISTRIAD"/>
</dbReference>
<dbReference type="PANTHER" id="PTHR12486:SF5">
    <property type="entry name" value="ADENOSINE 5'-MONOPHOSPHORAMIDASE HINT3"/>
    <property type="match status" value="1"/>
</dbReference>